<evidence type="ECO:0000313" key="2">
    <source>
        <dbReference type="Proteomes" id="UP000199339"/>
    </source>
</evidence>
<dbReference type="AlphaFoldDB" id="A0A1I4SZH6"/>
<proteinExistence type="predicted"/>
<dbReference type="EMBL" id="FOUR01000002">
    <property type="protein sequence ID" value="SFM69700.1"/>
    <property type="molecule type" value="Genomic_DNA"/>
</dbReference>
<keyword evidence="2" id="KW-1185">Reference proteome</keyword>
<protein>
    <recommendedName>
        <fullName evidence="3">N-acetyltransferase domain-containing protein</fullName>
    </recommendedName>
</protein>
<gene>
    <name evidence="1" type="ORF">SAMN04487961_0920</name>
</gene>
<dbReference type="SUPFAM" id="SSF55729">
    <property type="entry name" value="Acyl-CoA N-acyltransferases (Nat)"/>
    <property type="match status" value="1"/>
</dbReference>
<name>A0A1I4SZH6_9GAMM</name>
<dbReference type="Proteomes" id="UP000199339">
    <property type="component" value="Unassembled WGS sequence"/>
</dbReference>
<organism evidence="1 2">
    <name type="scientific">Marinobacter pelagius</name>
    <dbReference type="NCBI Taxonomy" id="379482"/>
    <lineage>
        <taxon>Bacteria</taxon>
        <taxon>Pseudomonadati</taxon>
        <taxon>Pseudomonadota</taxon>
        <taxon>Gammaproteobacteria</taxon>
        <taxon>Pseudomonadales</taxon>
        <taxon>Marinobacteraceae</taxon>
        <taxon>Marinobacter</taxon>
    </lineage>
</organism>
<dbReference type="Gene3D" id="3.40.630.30">
    <property type="match status" value="1"/>
</dbReference>
<sequence length="366" mass="41657">MTQDTIVNVRPCREGLPRCVPWQAKYREGVIKLFRAVPYKAKLWDWQFESNPFGLPFTPVVLVDNDDRVVGFNGVMPVRATDRGEDISVLWSCDFYLAEQWRGQGQGSVIKHELHRRAPVIMAFGISDRASHVLSHLGWVPDDSVRIFRMLRKRKGLRSWLLSCLQLLNRLRLAFSIPPGPADARICVRSSLPERADVDALWNRCVPDYGRVVRRDFAYLDWRYQRHPLSRYGYVCAWKNEELAAILVTRFSRGTLRIVDYCGPAHNQSLKRTLVGAAIHHWPHANQVVSVTSDSELAKVFLAEGFVQLRGRPRFYVYEPGSDETAKPSAWFIMAGDSDGEFLQAASDFCTTETVPGASSMEQVPC</sequence>
<evidence type="ECO:0000313" key="1">
    <source>
        <dbReference type="EMBL" id="SFM69700.1"/>
    </source>
</evidence>
<evidence type="ECO:0008006" key="3">
    <source>
        <dbReference type="Google" id="ProtNLM"/>
    </source>
</evidence>
<reference evidence="2" key="1">
    <citation type="submission" date="2016-10" db="EMBL/GenBank/DDBJ databases">
        <authorList>
            <person name="Varghese N."/>
            <person name="Submissions S."/>
        </authorList>
    </citation>
    <scope>NUCLEOTIDE SEQUENCE [LARGE SCALE GENOMIC DNA]</scope>
    <source>
        <strain evidence="2">CGMCC 1.6775</strain>
    </source>
</reference>
<accession>A0A1I4SZH6</accession>
<dbReference type="InterPro" id="IPR016181">
    <property type="entry name" value="Acyl_CoA_acyltransferase"/>
</dbReference>